<dbReference type="AlphaFoldDB" id="A0AA36I9B3"/>
<proteinExistence type="predicted"/>
<accession>A0AA36I9B3</accession>
<evidence type="ECO:0000313" key="1">
    <source>
        <dbReference type="EMBL" id="CAJ1383457.1"/>
    </source>
</evidence>
<name>A0AA36I9B3_9DINO</name>
<sequence length="300" mass="34180">MGKMPLSLYADTRFADNRKHVQGFASLRQACCQVLERNAASGGSGVESWYKEDNLLTLAQKKGRAWSGISAMTEDEADSLGFKCSSGYDATRSAFTYSKDVKELLRGGLENGDFIRESTGMPRSVAKSFINRCMGLGERGIQEWCDETGVATLPEPLRMYWQEIKAGMELDVERFPELARKLASREGQALKDAACYVLNSEFERYHLDSTVQRINRIARVRCYELDGLVIERHPTSTWEHIEEALGNRFAYKPYRPRAELLQTLARTCHALWPPAFMWEEQEQYAIQCARRLKDPDRSPP</sequence>
<reference evidence="1" key="1">
    <citation type="submission" date="2023-08" db="EMBL/GenBank/DDBJ databases">
        <authorList>
            <person name="Chen Y."/>
            <person name="Shah S."/>
            <person name="Dougan E. K."/>
            <person name="Thang M."/>
            <person name="Chan C."/>
        </authorList>
    </citation>
    <scope>NUCLEOTIDE SEQUENCE</scope>
</reference>
<gene>
    <name evidence="1" type="ORF">EVOR1521_LOCUS10574</name>
</gene>
<evidence type="ECO:0000313" key="2">
    <source>
        <dbReference type="Proteomes" id="UP001178507"/>
    </source>
</evidence>
<comment type="caution">
    <text evidence="1">The sequence shown here is derived from an EMBL/GenBank/DDBJ whole genome shotgun (WGS) entry which is preliminary data.</text>
</comment>
<dbReference type="Proteomes" id="UP001178507">
    <property type="component" value="Unassembled WGS sequence"/>
</dbReference>
<feature type="non-terminal residue" evidence="1">
    <location>
        <position position="1"/>
    </location>
</feature>
<organism evidence="1 2">
    <name type="scientific">Effrenium voratum</name>
    <dbReference type="NCBI Taxonomy" id="2562239"/>
    <lineage>
        <taxon>Eukaryota</taxon>
        <taxon>Sar</taxon>
        <taxon>Alveolata</taxon>
        <taxon>Dinophyceae</taxon>
        <taxon>Suessiales</taxon>
        <taxon>Symbiodiniaceae</taxon>
        <taxon>Effrenium</taxon>
    </lineage>
</organism>
<protein>
    <submittedName>
        <fullName evidence="1">Uncharacterized protein</fullName>
    </submittedName>
</protein>
<keyword evidence="2" id="KW-1185">Reference proteome</keyword>
<dbReference type="EMBL" id="CAUJNA010001015">
    <property type="protein sequence ID" value="CAJ1383457.1"/>
    <property type="molecule type" value="Genomic_DNA"/>
</dbReference>